<feature type="transmembrane region" description="Helical" evidence="1">
    <location>
        <begin position="12"/>
        <end position="36"/>
    </location>
</feature>
<accession>A0A078MVG7</accession>
<reference evidence="2" key="1">
    <citation type="submission" date="2014-07" db="EMBL/GenBank/DDBJ databases">
        <authorList>
            <person name="Urmite Genomes Urmite Genomes"/>
        </authorList>
    </citation>
    <scope>NUCLEOTIDE SEQUENCE</scope>
    <source>
        <strain evidence="2">11W110_air</strain>
    </source>
</reference>
<protein>
    <recommendedName>
        <fullName evidence="3">Bacterial Pleckstrin homology domain-containing protein</fullName>
    </recommendedName>
</protein>
<evidence type="ECO:0008006" key="3">
    <source>
        <dbReference type="Google" id="ProtNLM"/>
    </source>
</evidence>
<sequence>MDHFRYRQSAPAGIKALGVVIAAACLAFIVVAAAAADGDWAILVPILGLLAGTGLGVGIALSNLYVSLRHGQLTFGISPLWQRTLDLEDITAVERIDQVSPAAFGGIGYRRVPGKKTGLLWNGGPGVVIRTSADESITIVLNNADALADDLNRSVTG</sequence>
<dbReference type="EMBL" id="LN483072">
    <property type="protein sequence ID" value="CEA09427.1"/>
    <property type="molecule type" value="Genomic_DNA"/>
</dbReference>
<proteinExistence type="predicted"/>
<evidence type="ECO:0000256" key="1">
    <source>
        <dbReference type="SAM" id="Phobius"/>
    </source>
</evidence>
<keyword evidence="1" id="KW-0472">Membrane</keyword>
<name>A0A078MVG7_9MICC</name>
<dbReference type="PATRIC" id="fig|1461584.3.peg.2770"/>
<organism evidence="2">
    <name type="scientific">Arthrobacter saudimassiliensis</name>
    <dbReference type="NCBI Taxonomy" id="1461584"/>
    <lineage>
        <taxon>Bacteria</taxon>
        <taxon>Bacillati</taxon>
        <taxon>Actinomycetota</taxon>
        <taxon>Actinomycetes</taxon>
        <taxon>Micrococcales</taxon>
        <taxon>Micrococcaceae</taxon>
        <taxon>Arthrobacter</taxon>
    </lineage>
</organism>
<keyword evidence="1" id="KW-0812">Transmembrane</keyword>
<keyword evidence="1" id="KW-1133">Transmembrane helix</keyword>
<dbReference type="AlphaFoldDB" id="A0A078MVG7"/>
<gene>
    <name evidence="2" type="ORF">BN1051_02797</name>
</gene>
<feature type="transmembrane region" description="Helical" evidence="1">
    <location>
        <begin position="42"/>
        <end position="66"/>
    </location>
</feature>
<evidence type="ECO:0000313" key="2">
    <source>
        <dbReference type="EMBL" id="CEA09427.1"/>
    </source>
</evidence>